<evidence type="ECO:0000313" key="2">
    <source>
        <dbReference type="EMBL" id="TVV72100.1"/>
    </source>
</evidence>
<proteinExistence type="predicted"/>
<dbReference type="Pfam" id="PF00535">
    <property type="entry name" value="Glycos_transf_2"/>
    <property type="match status" value="1"/>
</dbReference>
<evidence type="ECO:0000259" key="1">
    <source>
        <dbReference type="Pfam" id="PF00535"/>
    </source>
</evidence>
<keyword evidence="3" id="KW-1185">Reference proteome</keyword>
<accession>A0A558QY91</accession>
<dbReference type="PANTHER" id="PTHR43179:SF7">
    <property type="entry name" value="RHAMNOSYLTRANSFERASE WBBL"/>
    <property type="match status" value="1"/>
</dbReference>
<gene>
    <name evidence="2" type="ORF">FOY91_15350</name>
</gene>
<dbReference type="GO" id="GO:0016740">
    <property type="term" value="F:transferase activity"/>
    <property type="evidence" value="ECO:0007669"/>
    <property type="project" value="UniProtKB-KW"/>
</dbReference>
<dbReference type="InterPro" id="IPR001173">
    <property type="entry name" value="Glyco_trans_2-like"/>
</dbReference>
<protein>
    <submittedName>
        <fullName evidence="2">Glycosyltransferase</fullName>
    </submittedName>
</protein>
<dbReference type="SUPFAM" id="SSF53448">
    <property type="entry name" value="Nucleotide-diphospho-sugar transferases"/>
    <property type="match status" value="1"/>
</dbReference>
<evidence type="ECO:0000313" key="3">
    <source>
        <dbReference type="Proteomes" id="UP000318681"/>
    </source>
</evidence>
<organism evidence="2 3">
    <name type="scientific">Alterirhizorhabdus solaris</name>
    <dbReference type="NCBI Taxonomy" id="2529389"/>
    <lineage>
        <taxon>Bacteria</taxon>
        <taxon>Pseudomonadati</taxon>
        <taxon>Pseudomonadota</taxon>
        <taxon>Alphaproteobacteria</taxon>
        <taxon>Sphingomonadales</taxon>
        <taxon>Rhizorhabdaceae</taxon>
        <taxon>Alterirhizorhabdus</taxon>
    </lineage>
</organism>
<dbReference type="Gene3D" id="3.90.550.10">
    <property type="entry name" value="Spore Coat Polysaccharide Biosynthesis Protein SpsA, Chain A"/>
    <property type="match status" value="2"/>
</dbReference>
<dbReference type="PANTHER" id="PTHR43179">
    <property type="entry name" value="RHAMNOSYLTRANSFERASE WBBL"/>
    <property type="match status" value="1"/>
</dbReference>
<dbReference type="Proteomes" id="UP000318681">
    <property type="component" value="Unassembled WGS sequence"/>
</dbReference>
<feature type="domain" description="Glycosyltransferase 2-like" evidence="1">
    <location>
        <begin position="568"/>
        <end position="743"/>
    </location>
</feature>
<dbReference type="EMBL" id="VNIM01000072">
    <property type="protein sequence ID" value="TVV72100.1"/>
    <property type="molecule type" value="Genomic_DNA"/>
</dbReference>
<dbReference type="AlphaFoldDB" id="A0A558QY91"/>
<sequence>MSGADGSTSDADAVTDEPGRIAALEARIALLTDRVVAADAAAARLGDLDTMLAARLAPIHAAIAGRPVPSTGATDPSAGRARLRRVLGIARRWRAEAAGLREDVAGERQGWRDRLSARTAEANRSREAETSLRRQLATQAERIARFGLTLRARDERIAALEAGQAGSPVAATPPPAAFEWQDTGDFAIEGAIDQVDQRGIAGHLVFTRHPDIPPVVEVRVDGAVVAAVAGTRAQAGAADAAWRFLVAWRTIAPDHAGRQAVVRVAGLDVTLGTAPIPTDLLRHHQPPAQLAAALMGGTIAEAADYHAWLVAHETAGDAALARTFHDNDATGWPTLTVIVHGRDGAAWDDTVAALRGQIHVEWEALCLDAPAGLDDADPRIRVLPGDALGEALRGLADDALVSFVEAGDRIAPTALLHLVVAARADPGFALVYTDEDRLDPVSGVRGQPHMKGAWSLDLALAQDYVSRLPLVRRARLDDDLAGGIDAAAVYRITTAAALAGPGAVIHLPFVLYHRSLANAEADTGIEAAFAGLLATTPSPALAGATIATDAAGLARIEWPLPDPAPRVSLIVPTRDRLDLLRVCIDGFLDETDYPDLEILIADNDSDEPETKAYLARVAADPRVRVIPCPGPFNYSAINNLAARHATGALIGLMNNDLKVIAPDWLALMAAHAVRPDVGMVGAKLLYGDDTIQHAGVVLGVGIASHLYKSFPRDAGGRQGRLRVRQDLSAVTAACLLMRRDVWDEVGGLDEEFPVAYNDVDLCLKVRAAGYRVLFAPEVLLYHLESQSRGKDVPAEKRERLDRDKARMQARWGGQLKQDPFHSPNLAITHVDARLAFPSRAVAPWRRA</sequence>
<dbReference type="OrthoDB" id="9783791at2"/>
<dbReference type="InterPro" id="IPR029044">
    <property type="entry name" value="Nucleotide-diphossugar_trans"/>
</dbReference>
<dbReference type="CDD" id="cd04186">
    <property type="entry name" value="GT_2_like_c"/>
    <property type="match status" value="1"/>
</dbReference>
<reference evidence="2 3" key="1">
    <citation type="submission" date="2019-07" db="EMBL/GenBank/DDBJ databases">
        <title>Sphingomonas solaris sp. nov., isolated from a solar panel from Boston, Massachusetts.</title>
        <authorList>
            <person name="Tanner K."/>
            <person name="Pascual J."/>
            <person name="Mancuso C."/>
            <person name="Pereto J."/>
            <person name="Khalil A."/>
            <person name="Vilanova C."/>
        </authorList>
    </citation>
    <scope>NUCLEOTIDE SEQUENCE [LARGE SCALE GENOMIC DNA]</scope>
    <source>
        <strain evidence="2 3">R4DWN</strain>
    </source>
</reference>
<name>A0A558QY91_9SPHN</name>
<comment type="caution">
    <text evidence="2">The sequence shown here is derived from an EMBL/GenBank/DDBJ whole genome shotgun (WGS) entry which is preliminary data.</text>
</comment>
<dbReference type="RefSeq" id="WP_145153906.1">
    <property type="nucleotide sequence ID" value="NZ_VNIM01000072.1"/>
</dbReference>
<keyword evidence="2" id="KW-0808">Transferase</keyword>